<proteinExistence type="inferred from homology"/>
<accession>A0A1Q9DF91</accession>
<dbReference type="InterPro" id="IPR036338">
    <property type="entry name" value="Aha1"/>
</dbReference>
<reference evidence="3 4" key="1">
    <citation type="submission" date="2016-02" db="EMBL/GenBank/DDBJ databases">
        <title>Genome analysis of coral dinoflagellate symbionts highlights evolutionary adaptations to a symbiotic lifestyle.</title>
        <authorList>
            <person name="Aranda M."/>
            <person name="Li Y."/>
            <person name="Liew Y.J."/>
            <person name="Baumgarten S."/>
            <person name="Simakov O."/>
            <person name="Wilson M."/>
            <person name="Piel J."/>
            <person name="Ashoor H."/>
            <person name="Bougouffa S."/>
            <person name="Bajic V.B."/>
            <person name="Ryu T."/>
            <person name="Ravasi T."/>
            <person name="Bayer T."/>
            <person name="Micklem G."/>
            <person name="Kim H."/>
            <person name="Bhak J."/>
            <person name="Lajeunesse T.C."/>
            <person name="Voolstra C.R."/>
        </authorList>
    </citation>
    <scope>NUCLEOTIDE SEQUENCE [LARGE SCALE GENOMIC DNA]</scope>
    <source>
        <strain evidence="3 4">CCMP2467</strain>
    </source>
</reference>
<name>A0A1Q9DF91_SYMMI</name>
<comment type="similarity">
    <text evidence="1">Belongs to the AHA1 family.</text>
</comment>
<evidence type="ECO:0000256" key="1">
    <source>
        <dbReference type="ARBA" id="ARBA00006817"/>
    </source>
</evidence>
<comment type="caution">
    <text evidence="3">The sequence shown here is derived from an EMBL/GenBank/DDBJ whole genome shotgun (WGS) entry which is preliminary data.</text>
</comment>
<gene>
    <name evidence="3" type="ORF">AK812_SmicGene24226</name>
</gene>
<evidence type="ECO:0000313" key="3">
    <source>
        <dbReference type="EMBL" id="OLP93828.1"/>
    </source>
</evidence>
<dbReference type="OMA" id="TAKINKP"/>
<dbReference type="SUPFAM" id="SSF103111">
    <property type="entry name" value="Activator of Hsp90 ATPase, Aha1"/>
    <property type="match status" value="1"/>
</dbReference>
<dbReference type="EMBL" id="LSRX01000567">
    <property type="protein sequence ID" value="OLP93828.1"/>
    <property type="molecule type" value="Genomic_DNA"/>
</dbReference>
<organism evidence="3 4">
    <name type="scientific">Symbiodinium microadriaticum</name>
    <name type="common">Dinoflagellate</name>
    <name type="synonym">Zooxanthella microadriatica</name>
    <dbReference type="NCBI Taxonomy" id="2951"/>
    <lineage>
        <taxon>Eukaryota</taxon>
        <taxon>Sar</taxon>
        <taxon>Alveolata</taxon>
        <taxon>Dinophyceae</taxon>
        <taxon>Suessiales</taxon>
        <taxon>Symbiodiniaceae</taxon>
        <taxon>Symbiodinium</taxon>
    </lineage>
</organism>
<dbReference type="OrthoDB" id="567237at2759"/>
<dbReference type="AlphaFoldDB" id="A0A1Q9DF91"/>
<feature type="domain" description="Activator of Hsp90 ATPase AHSA1-like N-terminal" evidence="2">
    <location>
        <begin position="35"/>
        <end position="79"/>
    </location>
</feature>
<dbReference type="InterPro" id="IPR015310">
    <property type="entry name" value="AHSA1-like_N"/>
</dbReference>
<keyword evidence="4" id="KW-1185">Reference proteome</keyword>
<sequence>MRLYPSVGCLPAESKCGNCCQVPALSGVSFVMKDVSVRGDASFALRKGKRILCYELSATLAWEGRDEFGCQLGVKGTAKINKPPMLANMADSDGLPGDDESDDAQAESCIGAIIANATDEVVRSSSSGAGPGAEIVSMASSSRATQQRVSVTIGKSMEPRPEITLALTASRRSEELRDYVKSQDFWRVPHFFRDLQADFAEEEDYISSLPKAPEALQQRVRLLEKSEREMLIQGLRMQFQRATANYLNAPADARGASLECLEKIKHDIASLSHPYIFIEA</sequence>
<dbReference type="Gene3D" id="3.15.10.20">
    <property type="entry name" value="Activator of Hsp90 ATPase Aha1, N-terminal domain"/>
    <property type="match status" value="1"/>
</dbReference>
<protein>
    <recommendedName>
        <fullName evidence="2">Activator of Hsp90 ATPase AHSA1-like N-terminal domain-containing protein</fullName>
    </recommendedName>
</protein>
<evidence type="ECO:0000259" key="2">
    <source>
        <dbReference type="Pfam" id="PF09229"/>
    </source>
</evidence>
<dbReference type="GO" id="GO:0001671">
    <property type="term" value="F:ATPase activator activity"/>
    <property type="evidence" value="ECO:0007669"/>
    <property type="project" value="InterPro"/>
</dbReference>
<dbReference type="Proteomes" id="UP000186817">
    <property type="component" value="Unassembled WGS sequence"/>
</dbReference>
<dbReference type="GO" id="GO:0051087">
    <property type="term" value="F:protein-folding chaperone binding"/>
    <property type="evidence" value="ECO:0007669"/>
    <property type="project" value="InterPro"/>
</dbReference>
<dbReference type="Pfam" id="PF09229">
    <property type="entry name" value="Aha1_N"/>
    <property type="match status" value="1"/>
</dbReference>
<evidence type="ECO:0000313" key="4">
    <source>
        <dbReference type="Proteomes" id="UP000186817"/>
    </source>
</evidence>